<protein>
    <submittedName>
        <fullName evidence="2">Uncharacterized protein</fullName>
    </submittedName>
</protein>
<evidence type="ECO:0000313" key="2">
    <source>
        <dbReference type="EMBL" id="PPU55268.1"/>
    </source>
</evidence>
<dbReference type="Proteomes" id="UP000238908">
    <property type="component" value="Unassembled WGS sequence"/>
</dbReference>
<sequence>MHSVLHAFRARADSTGDAGGCAVIGVGALTPTPAPRPGPRLRRGRSKARAPEARKPCLLAPQAGEGLHRSDRRASSQRQAGFAAAIT</sequence>
<accession>A0A2S7C113</accession>
<reference evidence="2 3" key="1">
    <citation type="submission" date="2016-08" db="EMBL/GenBank/DDBJ databases">
        <authorList>
            <person name="Seilhamer J.J."/>
        </authorList>
    </citation>
    <scope>NUCLEOTIDE SEQUENCE [LARGE SCALE GENOMIC DNA]</scope>
    <source>
        <strain evidence="2 3">CFBP7245</strain>
    </source>
</reference>
<name>A0A2S7C113_9XANT</name>
<gene>
    <name evidence="2" type="ORF">XdyCFBP7245_14375</name>
</gene>
<evidence type="ECO:0000313" key="3">
    <source>
        <dbReference type="Proteomes" id="UP000238908"/>
    </source>
</evidence>
<evidence type="ECO:0000256" key="1">
    <source>
        <dbReference type="SAM" id="MobiDB-lite"/>
    </source>
</evidence>
<dbReference type="EMBL" id="MDEE01000021">
    <property type="protein sequence ID" value="PPU55268.1"/>
    <property type="molecule type" value="Genomic_DNA"/>
</dbReference>
<dbReference type="AlphaFoldDB" id="A0A2S7C113"/>
<comment type="caution">
    <text evidence="2">The sequence shown here is derived from an EMBL/GenBank/DDBJ whole genome shotgun (WGS) entry which is preliminary data.</text>
</comment>
<feature type="compositionally biased region" description="Basic residues" evidence="1">
    <location>
        <begin position="39"/>
        <end position="48"/>
    </location>
</feature>
<feature type="region of interest" description="Disordered" evidence="1">
    <location>
        <begin position="29"/>
        <end position="87"/>
    </location>
</feature>
<proteinExistence type="predicted"/>
<organism evidence="2 3">
    <name type="scientific">Xanthomonas dyei</name>
    <dbReference type="NCBI Taxonomy" id="743699"/>
    <lineage>
        <taxon>Bacteria</taxon>
        <taxon>Pseudomonadati</taxon>
        <taxon>Pseudomonadota</taxon>
        <taxon>Gammaproteobacteria</taxon>
        <taxon>Lysobacterales</taxon>
        <taxon>Lysobacteraceae</taxon>
        <taxon>Xanthomonas</taxon>
    </lineage>
</organism>